<evidence type="ECO:0000256" key="6">
    <source>
        <dbReference type="ARBA" id="ARBA00022982"/>
    </source>
</evidence>
<keyword evidence="5" id="KW-0574">Periplasm</keyword>
<protein>
    <submittedName>
        <fullName evidence="11">C-type cytochrome</fullName>
    </submittedName>
</protein>
<evidence type="ECO:0000313" key="11">
    <source>
        <dbReference type="EMBL" id="GAA6168897.1"/>
    </source>
</evidence>
<dbReference type="InterPro" id="IPR050597">
    <property type="entry name" value="Cytochrome_c_Oxidase_Subunit"/>
</dbReference>
<dbReference type="PIRSF" id="PIRSF000005">
    <property type="entry name" value="Cytochrome_c4"/>
    <property type="match status" value="1"/>
</dbReference>
<evidence type="ECO:0000259" key="10">
    <source>
        <dbReference type="PROSITE" id="PS51007"/>
    </source>
</evidence>
<comment type="subcellular location">
    <subcellularLocation>
        <location evidence="1">Periplasm</location>
    </subcellularLocation>
</comment>
<keyword evidence="6" id="KW-0249">Electron transport</keyword>
<gene>
    <name evidence="11" type="ORF">NBRC116591_27080</name>
</gene>
<dbReference type="Gene3D" id="1.10.760.10">
    <property type="entry name" value="Cytochrome c-like domain"/>
    <property type="match status" value="2"/>
</dbReference>
<feature type="signal peptide" evidence="9">
    <location>
        <begin position="1"/>
        <end position="20"/>
    </location>
</feature>
<evidence type="ECO:0000256" key="7">
    <source>
        <dbReference type="ARBA" id="ARBA00023004"/>
    </source>
</evidence>
<name>A0ABQ0AB68_9GAMM</name>
<keyword evidence="2" id="KW-0813">Transport</keyword>
<feature type="chain" id="PRO_5046689731" evidence="9">
    <location>
        <begin position="21"/>
        <end position="215"/>
    </location>
</feature>
<dbReference type="InterPro" id="IPR009056">
    <property type="entry name" value="Cyt_c-like_dom"/>
</dbReference>
<proteinExistence type="predicted"/>
<dbReference type="PANTHER" id="PTHR33751">
    <property type="entry name" value="CBB3-TYPE CYTOCHROME C OXIDASE SUBUNIT FIXP"/>
    <property type="match status" value="1"/>
</dbReference>
<evidence type="ECO:0000256" key="9">
    <source>
        <dbReference type="SAM" id="SignalP"/>
    </source>
</evidence>
<evidence type="ECO:0000256" key="1">
    <source>
        <dbReference type="ARBA" id="ARBA00004418"/>
    </source>
</evidence>
<reference evidence="11 12" key="1">
    <citation type="submission" date="2024-04" db="EMBL/GenBank/DDBJ databases">
        <title>Draft genome sequence of Sessilibacter corallicola NBRC 116591.</title>
        <authorList>
            <person name="Miyakawa T."/>
            <person name="Kusuya Y."/>
            <person name="Miura T."/>
        </authorList>
    </citation>
    <scope>NUCLEOTIDE SEQUENCE [LARGE SCALE GENOMIC DNA]</scope>
    <source>
        <strain evidence="11 12">KU-00831-HH</strain>
    </source>
</reference>
<dbReference type="InterPro" id="IPR024167">
    <property type="entry name" value="Cytochrome_c4-like"/>
</dbReference>
<evidence type="ECO:0000256" key="2">
    <source>
        <dbReference type="ARBA" id="ARBA00022448"/>
    </source>
</evidence>
<keyword evidence="12" id="KW-1185">Reference proteome</keyword>
<feature type="domain" description="Cytochrome c" evidence="10">
    <location>
        <begin position="25"/>
        <end position="103"/>
    </location>
</feature>
<keyword evidence="7 8" id="KW-0408">Iron</keyword>
<dbReference type="PROSITE" id="PS51007">
    <property type="entry name" value="CYTC"/>
    <property type="match status" value="2"/>
</dbReference>
<comment type="caution">
    <text evidence="11">The sequence shown here is derived from an EMBL/GenBank/DDBJ whole genome shotgun (WGS) entry which is preliminary data.</text>
</comment>
<organism evidence="11 12">
    <name type="scientific">Sessilibacter corallicola</name>
    <dbReference type="NCBI Taxonomy" id="2904075"/>
    <lineage>
        <taxon>Bacteria</taxon>
        <taxon>Pseudomonadati</taxon>
        <taxon>Pseudomonadota</taxon>
        <taxon>Gammaproteobacteria</taxon>
        <taxon>Cellvibrionales</taxon>
        <taxon>Cellvibrionaceae</taxon>
        <taxon>Sessilibacter</taxon>
    </lineage>
</organism>
<dbReference type="SUPFAM" id="SSF46626">
    <property type="entry name" value="Cytochrome c"/>
    <property type="match status" value="2"/>
</dbReference>
<evidence type="ECO:0000256" key="8">
    <source>
        <dbReference type="PROSITE-ProRule" id="PRU00433"/>
    </source>
</evidence>
<keyword evidence="3 8" id="KW-0349">Heme</keyword>
<dbReference type="PANTHER" id="PTHR33751:SF9">
    <property type="entry name" value="CYTOCHROME C4"/>
    <property type="match status" value="1"/>
</dbReference>
<dbReference type="Pfam" id="PF00034">
    <property type="entry name" value="Cytochrom_C"/>
    <property type="match status" value="2"/>
</dbReference>
<evidence type="ECO:0000256" key="5">
    <source>
        <dbReference type="ARBA" id="ARBA00022764"/>
    </source>
</evidence>
<feature type="domain" description="Cytochrome c" evidence="10">
    <location>
        <begin position="123"/>
        <end position="215"/>
    </location>
</feature>
<dbReference type="RefSeq" id="WP_233088171.1">
    <property type="nucleotide sequence ID" value="NZ_BAABWN010000009.1"/>
</dbReference>
<dbReference type="Proteomes" id="UP001465153">
    <property type="component" value="Unassembled WGS sequence"/>
</dbReference>
<sequence length="215" mass="22838">MYKTVKQVFMAAFLVVSAQAAVAEGNPEAGKAKTLVCAACHGTDGNSPAPNFPKLAGLGEKYLYKQLADIKEGRRNVLEMTGMLTNMSDQDLKDIAAYFNSQTIQLSGAKPLNVLTNSGEEVDALALGQKIFRAGNKETSVAACMGCHSPTGKGNDPAGFPRLSGQHPEYIEKQLRAFRAGERTNDGETAIMRQVAANLSDAELKAVANFVAGLN</sequence>
<keyword evidence="9" id="KW-0732">Signal</keyword>
<evidence type="ECO:0000313" key="12">
    <source>
        <dbReference type="Proteomes" id="UP001465153"/>
    </source>
</evidence>
<keyword evidence="4 8" id="KW-0479">Metal-binding</keyword>
<accession>A0ABQ0AB68</accession>
<evidence type="ECO:0000256" key="3">
    <source>
        <dbReference type="ARBA" id="ARBA00022617"/>
    </source>
</evidence>
<dbReference type="EMBL" id="BAABWN010000009">
    <property type="protein sequence ID" value="GAA6168897.1"/>
    <property type="molecule type" value="Genomic_DNA"/>
</dbReference>
<dbReference type="InterPro" id="IPR036909">
    <property type="entry name" value="Cyt_c-like_dom_sf"/>
</dbReference>
<evidence type="ECO:0000256" key="4">
    <source>
        <dbReference type="ARBA" id="ARBA00022723"/>
    </source>
</evidence>